<dbReference type="GO" id="GO:0022857">
    <property type="term" value="F:transmembrane transporter activity"/>
    <property type="evidence" value="ECO:0007669"/>
    <property type="project" value="InterPro"/>
</dbReference>
<name>A0A194XNN1_MOLSC</name>
<dbReference type="GeneID" id="28817203"/>
<keyword evidence="4 6" id="KW-0472">Membrane</keyword>
<dbReference type="OrthoDB" id="446368at2759"/>
<sequence length="523" mass="57367">MKESHIRDEVLEHQWEGAGTHEDPFLVEFLPGDSENPKNFSETRKWFYAITVTISVFVVTFLSSAYSGTVDELRAEFGSSTEVILAGIALFVLGFALGPCFWAPLSEIYGRRVMFYTTFGCLTATTAGVAGSNSMTTLIVLRFLSGTFAASPLTNAGGVIADVFPPRQRGLGMTIFSMAPFLGPALGPVYAGFTSEAIGWRWVQGILAITTGVIWIFGTIVLPETYAPVLLQRRAKALSKRFNKTFISLLDKEHRHTRAQAIKTSLARPWILLFAEPIVLVASIYLSILYGTLYMLFGAYPIIYQQERGWSEGIGGLAFLGVTVGMIIGLAYMLYDNRRYMRLLDTLPENGVPVPEWRLPPTIIGSIALPIGLFWFAWTNGPSVHWSVSIIGSAPFAFGCVLVFVSVLTYLVDTYTIYAASVLAATAMLRSFFGTAFPLFVSQMYANLGIHWASSIPGFLTLLCLPFPPIMYFWGAELRMKCKYAAQAAAKMAQMSGAKTAPSAIEGETGDESSVIQLPDMEK</sequence>
<gene>
    <name evidence="8" type="ORF">LY89DRAFT_432171</name>
</gene>
<dbReference type="AlphaFoldDB" id="A0A194XNN1"/>
<dbReference type="GO" id="GO:0005886">
    <property type="term" value="C:plasma membrane"/>
    <property type="evidence" value="ECO:0007669"/>
    <property type="project" value="TreeGrafter"/>
</dbReference>
<evidence type="ECO:0000256" key="1">
    <source>
        <dbReference type="ARBA" id="ARBA00004141"/>
    </source>
</evidence>
<organism evidence="8 9">
    <name type="scientific">Mollisia scopiformis</name>
    <name type="common">Conifer needle endophyte fungus</name>
    <name type="synonym">Phialocephala scopiformis</name>
    <dbReference type="NCBI Taxonomy" id="149040"/>
    <lineage>
        <taxon>Eukaryota</taxon>
        <taxon>Fungi</taxon>
        <taxon>Dikarya</taxon>
        <taxon>Ascomycota</taxon>
        <taxon>Pezizomycotina</taxon>
        <taxon>Leotiomycetes</taxon>
        <taxon>Helotiales</taxon>
        <taxon>Mollisiaceae</taxon>
        <taxon>Mollisia</taxon>
    </lineage>
</organism>
<feature type="transmembrane region" description="Helical" evidence="6">
    <location>
        <begin position="313"/>
        <end position="335"/>
    </location>
</feature>
<evidence type="ECO:0000256" key="4">
    <source>
        <dbReference type="ARBA" id="ARBA00023136"/>
    </source>
</evidence>
<dbReference type="InterPro" id="IPR020846">
    <property type="entry name" value="MFS_dom"/>
</dbReference>
<feature type="transmembrane region" description="Helical" evidence="6">
    <location>
        <begin position="83"/>
        <end position="101"/>
    </location>
</feature>
<feature type="transmembrane region" description="Helical" evidence="6">
    <location>
        <begin position="390"/>
        <end position="411"/>
    </location>
</feature>
<feature type="transmembrane region" description="Helical" evidence="6">
    <location>
        <begin position="171"/>
        <end position="193"/>
    </location>
</feature>
<keyword evidence="2 6" id="KW-0812">Transmembrane</keyword>
<evidence type="ECO:0000313" key="8">
    <source>
        <dbReference type="EMBL" id="KUJ21337.1"/>
    </source>
</evidence>
<dbReference type="CDD" id="cd17323">
    <property type="entry name" value="MFS_Tpo1_MDR_like"/>
    <property type="match status" value="1"/>
</dbReference>
<dbReference type="InParanoid" id="A0A194XNN1"/>
<dbReference type="InterPro" id="IPR036259">
    <property type="entry name" value="MFS_trans_sf"/>
</dbReference>
<comment type="subcellular location">
    <subcellularLocation>
        <location evidence="1">Membrane</location>
        <topology evidence="1">Multi-pass membrane protein</topology>
    </subcellularLocation>
</comment>
<feature type="region of interest" description="Disordered" evidence="5">
    <location>
        <begin position="501"/>
        <end position="523"/>
    </location>
</feature>
<evidence type="ECO:0000313" key="9">
    <source>
        <dbReference type="Proteomes" id="UP000070700"/>
    </source>
</evidence>
<feature type="transmembrane region" description="Helical" evidence="6">
    <location>
        <begin position="143"/>
        <end position="164"/>
    </location>
</feature>
<reference evidence="8 9" key="1">
    <citation type="submission" date="2015-10" db="EMBL/GenBank/DDBJ databases">
        <title>Full genome of DAOMC 229536 Phialocephala scopiformis, a fungal endophyte of spruce producing the potent anti-insectan compound rugulosin.</title>
        <authorList>
            <consortium name="DOE Joint Genome Institute"/>
            <person name="Walker A.K."/>
            <person name="Frasz S.L."/>
            <person name="Seifert K.A."/>
            <person name="Miller J.D."/>
            <person name="Mondo S.J."/>
            <person name="Labutti K."/>
            <person name="Lipzen A."/>
            <person name="Dockter R."/>
            <person name="Kennedy M."/>
            <person name="Grigoriev I.V."/>
            <person name="Spatafora J.W."/>
        </authorList>
    </citation>
    <scope>NUCLEOTIDE SEQUENCE [LARGE SCALE GENOMIC DNA]</scope>
    <source>
        <strain evidence="8 9">CBS 120377</strain>
    </source>
</reference>
<dbReference type="SUPFAM" id="SSF103473">
    <property type="entry name" value="MFS general substrate transporter"/>
    <property type="match status" value="1"/>
</dbReference>
<feature type="domain" description="Major facilitator superfamily (MFS) profile" evidence="7">
    <location>
        <begin position="48"/>
        <end position="481"/>
    </location>
</feature>
<evidence type="ECO:0000256" key="3">
    <source>
        <dbReference type="ARBA" id="ARBA00022989"/>
    </source>
</evidence>
<dbReference type="PANTHER" id="PTHR23502">
    <property type="entry name" value="MAJOR FACILITATOR SUPERFAMILY"/>
    <property type="match status" value="1"/>
</dbReference>
<evidence type="ECO:0000256" key="6">
    <source>
        <dbReference type="SAM" id="Phobius"/>
    </source>
</evidence>
<dbReference type="PROSITE" id="PS50850">
    <property type="entry name" value="MFS"/>
    <property type="match status" value="1"/>
</dbReference>
<feature type="transmembrane region" description="Helical" evidence="6">
    <location>
        <begin position="46"/>
        <end position="63"/>
    </location>
</feature>
<dbReference type="PANTHER" id="PTHR23502:SF158">
    <property type="entry name" value="MULTIDRUG TRANSPORTER, PUTATIVE (AFU_ORTHOLOGUE AFUA_3G01890)-RELATED"/>
    <property type="match status" value="1"/>
</dbReference>
<dbReference type="InterPro" id="IPR011701">
    <property type="entry name" value="MFS"/>
</dbReference>
<feature type="transmembrane region" description="Helical" evidence="6">
    <location>
        <begin position="205"/>
        <end position="231"/>
    </location>
</feature>
<dbReference type="Pfam" id="PF07690">
    <property type="entry name" value="MFS_1"/>
    <property type="match status" value="1"/>
</dbReference>
<feature type="transmembrane region" description="Helical" evidence="6">
    <location>
        <begin position="452"/>
        <end position="474"/>
    </location>
</feature>
<dbReference type="RefSeq" id="XP_018075692.1">
    <property type="nucleotide sequence ID" value="XM_018207477.1"/>
</dbReference>
<evidence type="ECO:0000256" key="5">
    <source>
        <dbReference type="SAM" id="MobiDB-lite"/>
    </source>
</evidence>
<dbReference type="KEGG" id="psco:LY89DRAFT_432171"/>
<dbReference type="Gene3D" id="1.20.1250.20">
    <property type="entry name" value="MFS general substrate transporter like domains"/>
    <property type="match status" value="1"/>
</dbReference>
<evidence type="ECO:0000259" key="7">
    <source>
        <dbReference type="PROSITE" id="PS50850"/>
    </source>
</evidence>
<proteinExistence type="predicted"/>
<dbReference type="EMBL" id="KQ947408">
    <property type="protein sequence ID" value="KUJ21337.1"/>
    <property type="molecule type" value="Genomic_DNA"/>
</dbReference>
<evidence type="ECO:0000256" key="2">
    <source>
        <dbReference type="ARBA" id="ARBA00022692"/>
    </source>
</evidence>
<feature type="transmembrane region" description="Helical" evidence="6">
    <location>
        <begin position="270"/>
        <end position="293"/>
    </location>
</feature>
<keyword evidence="9" id="KW-1185">Reference proteome</keyword>
<dbReference type="Proteomes" id="UP000070700">
    <property type="component" value="Unassembled WGS sequence"/>
</dbReference>
<protein>
    <submittedName>
        <fullName evidence="8">MFS general substrate transporter</fullName>
    </submittedName>
</protein>
<dbReference type="FunFam" id="1.20.1250.20:FF:000011">
    <property type="entry name" value="MFS multidrug transporter, putative"/>
    <property type="match status" value="1"/>
</dbReference>
<accession>A0A194XNN1</accession>
<feature type="transmembrane region" description="Helical" evidence="6">
    <location>
        <begin position="418"/>
        <end position="440"/>
    </location>
</feature>
<keyword evidence="3 6" id="KW-1133">Transmembrane helix</keyword>